<dbReference type="PROSITE" id="PS50914">
    <property type="entry name" value="BON"/>
    <property type="match status" value="1"/>
</dbReference>
<organism evidence="3 4">
    <name type="scientific">Legionella septentrionalis</name>
    <dbReference type="NCBI Taxonomy" id="2498109"/>
    <lineage>
        <taxon>Bacteria</taxon>
        <taxon>Pseudomonadati</taxon>
        <taxon>Pseudomonadota</taxon>
        <taxon>Gammaproteobacteria</taxon>
        <taxon>Legionellales</taxon>
        <taxon>Legionellaceae</taxon>
        <taxon>Legionella</taxon>
    </lineage>
</organism>
<dbReference type="RefSeq" id="WP_126954454.1">
    <property type="nucleotide sequence ID" value="NZ_RZGR01000016.1"/>
</dbReference>
<comment type="caution">
    <text evidence="3">The sequence shown here is derived from an EMBL/GenBank/DDBJ whole genome shotgun (WGS) entry which is preliminary data.</text>
</comment>
<dbReference type="InterPro" id="IPR051686">
    <property type="entry name" value="Lipoprotein_DolP"/>
</dbReference>
<feature type="signal peptide" evidence="1">
    <location>
        <begin position="1"/>
        <end position="22"/>
    </location>
</feature>
<evidence type="ECO:0000259" key="2">
    <source>
        <dbReference type="PROSITE" id="PS50914"/>
    </source>
</evidence>
<dbReference type="AlphaFoldDB" id="A0A3S0XG78"/>
<evidence type="ECO:0000313" key="3">
    <source>
        <dbReference type="EMBL" id="RUQ85421.1"/>
    </source>
</evidence>
<gene>
    <name evidence="3" type="ORF">EKM59_06575</name>
</gene>
<sequence>MQCYRILILVCCTFLASCQVYQNQSLFTLKPNDATITTSVMDALVSNRELAPYNLHVESEDGVVHLSGYVKTIRQSDIAGEVAKKVAGVKSVENNIIVRK</sequence>
<protein>
    <submittedName>
        <fullName evidence="3">BON domain-containing protein</fullName>
    </submittedName>
</protein>
<dbReference type="PROSITE" id="PS51257">
    <property type="entry name" value="PROKAR_LIPOPROTEIN"/>
    <property type="match status" value="1"/>
</dbReference>
<keyword evidence="1" id="KW-0732">Signal</keyword>
<dbReference type="EMBL" id="RZGR01000016">
    <property type="protein sequence ID" value="RUQ85421.1"/>
    <property type="molecule type" value="Genomic_DNA"/>
</dbReference>
<dbReference type="Gene3D" id="3.30.1340.30">
    <property type="match status" value="1"/>
</dbReference>
<dbReference type="Pfam" id="PF04972">
    <property type="entry name" value="BON"/>
    <property type="match status" value="1"/>
</dbReference>
<dbReference type="PANTHER" id="PTHR34606">
    <property type="entry name" value="BON DOMAIN-CONTAINING PROTEIN"/>
    <property type="match status" value="1"/>
</dbReference>
<dbReference type="Proteomes" id="UP000288012">
    <property type="component" value="Unassembled WGS sequence"/>
</dbReference>
<name>A0A3S0XG78_9GAMM</name>
<accession>A0A3S0XG78</accession>
<proteinExistence type="predicted"/>
<dbReference type="OrthoDB" id="5647907at2"/>
<dbReference type="PANTHER" id="PTHR34606:SF15">
    <property type="entry name" value="BON DOMAIN-CONTAINING PROTEIN"/>
    <property type="match status" value="1"/>
</dbReference>
<feature type="domain" description="BON" evidence="2">
    <location>
        <begin position="32"/>
        <end position="100"/>
    </location>
</feature>
<evidence type="ECO:0000256" key="1">
    <source>
        <dbReference type="SAM" id="SignalP"/>
    </source>
</evidence>
<dbReference type="InterPro" id="IPR007055">
    <property type="entry name" value="BON_dom"/>
</dbReference>
<reference evidence="3 4" key="1">
    <citation type="submission" date="2018-12" db="EMBL/GenBank/DDBJ databases">
        <title>Legionella sp,whole genome shotgun sequence.</title>
        <authorList>
            <person name="Wu H."/>
        </authorList>
    </citation>
    <scope>NUCLEOTIDE SEQUENCE [LARGE SCALE GENOMIC DNA]</scope>
    <source>
        <strain evidence="4">km714</strain>
    </source>
</reference>
<feature type="chain" id="PRO_5018666723" evidence="1">
    <location>
        <begin position="23"/>
        <end position="100"/>
    </location>
</feature>
<keyword evidence="4" id="KW-1185">Reference proteome</keyword>
<evidence type="ECO:0000313" key="4">
    <source>
        <dbReference type="Proteomes" id="UP000288012"/>
    </source>
</evidence>